<feature type="chain" id="PRO_5009110845" description="Outer membrane protein beta-barrel domain-containing protein" evidence="2">
    <location>
        <begin position="20"/>
        <end position="195"/>
    </location>
</feature>
<dbReference type="InterPro" id="IPR011250">
    <property type="entry name" value="OMP/PagP_B-barrel"/>
</dbReference>
<dbReference type="SUPFAM" id="SSF56925">
    <property type="entry name" value="OMPA-like"/>
    <property type="match status" value="1"/>
</dbReference>
<dbReference type="Pfam" id="PF13505">
    <property type="entry name" value="OMP_b-brl"/>
    <property type="match status" value="1"/>
</dbReference>
<feature type="signal peptide" evidence="2">
    <location>
        <begin position="1"/>
        <end position="19"/>
    </location>
</feature>
<organism evidence="4 5">
    <name type="scientific">Urechidicola croceus</name>
    <dbReference type="NCBI Taxonomy" id="1850246"/>
    <lineage>
        <taxon>Bacteria</taxon>
        <taxon>Pseudomonadati</taxon>
        <taxon>Bacteroidota</taxon>
        <taxon>Flavobacteriia</taxon>
        <taxon>Flavobacteriales</taxon>
        <taxon>Flavobacteriaceae</taxon>
        <taxon>Urechidicola</taxon>
    </lineage>
</organism>
<proteinExistence type="predicted"/>
<feature type="domain" description="Outer membrane protein beta-barrel" evidence="3">
    <location>
        <begin position="9"/>
        <end position="194"/>
    </location>
</feature>
<dbReference type="InterPro" id="IPR027385">
    <property type="entry name" value="Beta-barrel_OMP"/>
</dbReference>
<evidence type="ECO:0000313" key="4">
    <source>
        <dbReference type="EMBL" id="AOW20581.1"/>
    </source>
</evidence>
<evidence type="ECO:0000256" key="2">
    <source>
        <dbReference type="SAM" id="SignalP"/>
    </source>
</evidence>
<evidence type="ECO:0000256" key="1">
    <source>
        <dbReference type="ARBA" id="ARBA00022729"/>
    </source>
</evidence>
<protein>
    <recommendedName>
        <fullName evidence="3">Outer membrane protein beta-barrel domain-containing protein</fullName>
    </recommendedName>
</protein>
<evidence type="ECO:0000313" key="5">
    <source>
        <dbReference type="Proteomes" id="UP000176050"/>
    </source>
</evidence>
<keyword evidence="5" id="KW-1185">Reference proteome</keyword>
<gene>
    <name evidence="4" type="ORF">LPB138_07770</name>
</gene>
<dbReference type="Gene3D" id="2.40.160.20">
    <property type="match status" value="1"/>
</dbReference>
<dbReference type="RefSeq" id="WP_070236724.1">
    <property type="nucleotide sequence ID" value="NZ_CP017478.1"/>
</dbReference>
<keyword evidence="1 2" id="KW-0732">Signal</keyword>
<dbReference type="STRING" id="1850246.LPB138_07770"/>
<sequence>MKKKLLLTIAVLFSLPFFAQYSNFSIELNYPIPIDKNFIGKNFNGIADLGFKYKFSSAKTLNIGASINSSLLANKTINNRPSFELTVFSIQPRLFAELSSETLENFRPSIGLGYTFMIFSIFDKNNFNPQNPNGPVDSETYSGLNLNLGMSYDISNQFYGQIQYDFVKLGSDSDFTDSKYNSNVNILKIGVGYRL</sequence>
<accession>A0A1D8P7Q2</accession>
<evidence type="ECO:0000259" key="3">
    <source>
        <dbReference type="Pfam" id="PF13505"/>
    </source>
</evidence>
<dbReference type="AlphaFoldDB" id="A0A1D8P7Q2"/>
<dbReference type="Proteomes" id="UP000176050">
    <property type="component" value="Chromosome"/>
</dbReference>
<reference evidence="4 5" key="1">
    <citation type="submission" date="2016-10" db="EMBL/GenBank/DDBJ databases">
        <title>Lutibacter sp. LPB0138, isolated from marine gastropod.</title>
        <authorList>
            <person name="Kim E."/>
            <person name="Yi H."/>
        </authorList>
    </citation>
    <scope>NUCLEOTIDE SEQUENCE [LARGE SCALE GENOMIC DNA]</scope>
    <source>
        <strain evidence="4 5">LPB0138</strain>
    </source>
</reference>
<dbReference type="EMBL" id="CP017478">
    <property type="protein sequence ID" value="AOW20581.1"/>
    <property type="molecule type" value="Genomic_DNA"/>
</dbReference>
<name>A0A1D8P7Q2_9FLAO</name>
<dbReference type="KEGG" id="lul:LPB138_07770"/>
<dbReference type="OrthoDB" id="1438113at2"/>